<keyword evidence="4 5" id="KW-0274">FAD</keyword>
<evidence type="ECO:0000259" key="7">
    <source>
        <dbReference type="Pfam" id="PF02770"/>
    </source>
</evidence>
<accession>Q9HI80</accession>
<sequence length="364" mass="39644">MMCLSEEQQILRTSIKDFVKRYVVPGLNEIKNDRFPRDILRELGKNGFFNVMIPGFGVQDSYSYSLIVEELASASPSLAWLYVTHVAAAYALSRMGSEDQKSQYIEKMADGRLLATIAITEPASGATASAVQTKAEFDGKAWVINGSKTFITMASDADAFIIMARSDSEKPAFTDFILRSDDRGVSRSASLKGSGMPGIGWGEIFLENVETGQDRVLGNRNEGIKIIPTIAKVFTIGAASISLGIMDVLNANALEHIRERKINGSSLSSFQVVQDRYLHMYTNGQAASALIYRAAINDDIKLAYAAKVFATEKAIENAVTASRLFGANGYERSVGIASYIDDALAVPLHFINNDVLTGLFMNSV</sequence>
<dbReference type="RefSeq" id="WP_010901865.1">
    <property type="nucleotide sequence ID" value="NC_002578.1"/>
</dbReference>
<dbReference type="Pfam" id="PF00441">
    <property type="entry name" value="Acyl-CoA_dh_1"/>
    <property type="match status" value="1"/>
</dbReference>
<dbReference type="InterPro" id="IPR036250">
    <property type="entry name" value="AcylCo_DH-like_C"/>
</dbReference>
<dbReference type="InterPro" id="IPR009075">
    <property type="entry name" value="AcylCo_DH/oxidase_C"/>
</dbReference>
<dbReference type="Pfam" id="PF02771">
    <property type="entry name" value="Acyl-CoA_dh_N"/>
    <property type="match status" value="1"/>
</dbReference>
<dbReference type="KEGG" id="tac:Ta1465"/>
<dbReference type="InParanoid" id="Q9HI80"/>
<feature type="domain" description="Acyl-CoA oxidase/dehydrogenase middle" evidence="7">
    <location>
        <begin position="117"/>
        <end position="209"/>
    </location>
</feature>
<dbReference type="InterPro" id="IPR006091">
    <property type="entry name" value="Acyl-CoA_Oxase/DH_mid-dom"/>
</dbReference>
<dbReference type="Pfam" id="PF02770">
    <property type="entry name" value="Acyl-CoA_dh_M"/>
    <property type="match status" value="1"/>
</dbReference>
<feature type="domain" description="Acyl-CoA dehydrogenase/oxidase C-terminal" evidence="6">
    <location>
        <begin position="222"/>
        <end position="345"/>
    </location>
</feature>
<evidence type="ECO:0000313" key="10">
    <source>
        <dbReference type="Proteomes" id="UP000001024"/>
    </source>
</evidence>
<keyword evidence="10" id="KW-1185">Reference proteome</keyword>
<reference evidence="9 10" key="1">
    <citation type="journal article" date="2000" name="Nature">
        <title>The genome sequence of the thermoacidophilic scavenger Thermoplasma acidophilum.</title>
        <authorList>
            <person name="Ruepp A."/>
            <person name="Graml W."/>
            <person name="Santos-Martinez M.L."/>
            <person name="Koretke K.K."/>
            <person name="Volker C."/>
            <person name="Mewes H.W."/>
            <person name="Frishman D."/>
            <person name="Stocker S."/>
            <person name="Lupas A.N."/>
            <person name="Baumeister W."/>
        </authorList>
    </citation>
    <scope>NUCLEOTIDE SEQUENCE [LARGE SCALE GENOMIC DNA]</scope>
    <source>
        <strain evidence="10">ATCC 25905 / DSM 1728 / JCM 9062 / NBRC 15155 / AMRC-C165</strain>
    </source>
</reference>
<evidence type="ECO:0000256" key="4">
    <source>
        <dbReference type="ARBA" id="ARBA00022827"/>
    </source>
</evidence>
<dbReference type="InterPro" id="IPR013786">
    <property type="entry name" value="AcylCoA_DH/ox_N"/>
</dbReference>
<evidence type="ECO:0000259" key="8">
    <source>
        <dbReference type="Pfam" id="PF02771"/>
    </source>
</evidence>
<keyword evidence="3 5" id="KW-0285">Flavoprotein</keyword>
<evidence type="ECO:0000313" key="9">
    <source>
        <dbReference type="EMBL" id="CAC12583.1"/>
    </source>
</evidence>
<dbReference type="Gene3D" id="2.40.110.10">
    <property type="entry name" value="Butyryl-CoA Dehydrogenase, subunit A, domain 2"/>
    <property type="match status" value="1"/>
</dbReference>
<dbReference type="PaxDb" id="273075-Ta1465"/>
<dbReference type="STRING" id="273075.gene:9572694"/>
<dbReference type="Gene3D" id="1.20.140.10">
    <property type="entry name" value="Butyryl-CoA Dehydrogenase, subunit A, domain 3"/>
    <property type="match status" value="1"/>
</dbReference>
<evidence type="ECO:0000256" key="2">
    <source>
        <dbReference type="ARBA" id="ARBA00009347"/>
    </source>
</evidence>
<comment type="similarity">
    <text evidence="2 5">Belongs to the acyl-CoA dehydrogenase family.</text>
</comment>
<gene>
    <name evidence="9" type="ordered locus">Ta1465</name>
</gene>
<dbReference type="SUPFAM" id="SSF47203">
    <property type="entry name" value="Acyl-CoA dehydrogenase C-terminal domain-like"/>
    <property type="match status" value="1"/>
</dbReference>
<name>Q9HI80_THEAC</name>
<dbReference type="EnsemblBacteria" id="CAC12583">
    <property type="protein sequence ID" value="CAC12583"/>
    <property type="gene ID" value="CAC12583"/>
</dbReference>
<dbReference type="Gene3D" id="1.10.540.10">
    <property type="entry name" value="Acyl-CoA dehydrogenase/oxidase, N-terminal domain"/>
    <property type="match status" value="1"/>
</dbReference>
<dbReference type="InterPro" id="IPR037069">
    <property type="entry name" value="AcylCoA_DH/ox_N_sf"/>
</dbReference>
<evidence type="ECO:0000256" key="1">
    <source>
        <dbReference type="ARBA" id="ARBA00001974"/>
    </source>
</evidence>
<keyword evidence="5" id="KW-0560">Oxidoreductase</keyword>
<feature type="domain" description="Acyl-CoA dehydrogenase/oxidase N-terminal" evidence="8">
    <location>
        <begin position="5"/>
        <end position="111"/>
    </location>
</feature>
<evidence type="ECO:0000259" key="6">
    <source>
        <dbReference type="Pfam" id="PF00441"/>
    </source>
</evidence>
<dbReference type="OrthoDB" id="275197at2157"/>
<dbReference type="PANTHER" id="PTHR43884">
    <property type="entry name" value="ACYL-COA DEHYDROGENASE"/>
    <property type="match status" value="1"/>
</dbReference>
<dbReference type="GO" id="GO:0050660">
    <property type="term" value="F:flavin adenine dinucleotide binding"/>
    <property type="evidence" value="ECO:0007669"/>
    <property type="project" value="InterPro"/>
</dbReference>
<dbReference type="EMBL" id="AL445067">
    <property type="protein sequence ID" value="CAC12583.1"/>
    <property type="molecule type" value="Genomic_DNA"/>
</dbReference>
<dbReference type="InterPro" id="IPR009100">
    <property type="entry name" value="AcylCoA_DH/oxidase_NM_dom_sf"/>
</dbReference>
<dbReference type="GO" id="GO:0003995">
    <property type="term" value="F:acyl-CoA dehydrogenase activity"/>
    <property type="evidence" value="ECO:0007669"/>
    <property type="project" value="TreeGrafter"/>
</dbReference>
<dbReference type="eggNOG" id="arCOG01707">
    <property type="taxonomic scope" value="Archaea"/>
</dbReference>
<comment type="cofactor">
    <cofactor evidence="1 5">
        <name>FAD</name>
        <dbReference type="ChEBI" id="CHEBI:57692"/>
    </cofactor>
</comment>
<protein>
    <submittedName>
        <fullName evidence="9">Acyl-CoA dehydrogenase related protein</fullName>
    </submittedName>
</protein>
<dbReference type="SUPFAM" id="SSF56645">
    <property type="entry name" value="Acyl-CoA dehydrogenase NM domain-like"/>
    <property type="match status" value="1"/>
</dbReference>
<dbReference type="HOGENOM" id="CLU_018204_3_5_2"/>
<dbReference type="InterPro" id="IPR046373">
    <property type="entry name" value="Acyl-CoA_Oxase/DH_mid-dom_sf"/>
</dbReference>
<evidence type="ECO:0000256" key="3">
    <source>
        <dbReference type="ARBA" id="ARBA00022630"/>
    </source>
</evidence>
<dbReference type="AlphaFoldDB" id="Q9HI80"/>
<proteinExistence type="inferred from homology"/>
<evidence type="ECO:0000256" key="5">
    <source>
        <dbReference type="RuleBase" id="RU362125"/>
    </source>
</evidence>
<organism evidence="9 10">
    <name type="scientific">Thermoplasma acidophilum (strain ATCC 25905 / DSM 1728 / JCM 9062 / NBRC 15155 / AMRC-C165)</name>
    <dbReference type="NCBI Taxonomy" id="273075"/>
    <lineage>
        <taxon>Archaea</taxon>
        <taxon>Methanobacteriati</taxon>
        <taxon>Thermoplasmatota</taxon>
        <taxon>Thermoplasmata</taxon>
        <taxon>Thermoplasmatales</taxon>
        <taxon>Thermoplasmataceae</taxon>
        <taxon>Thermoplasma</taxon>
    </lineage>
</organism>
<dbReference type="PANTHER" id="PTHR43884:SF12">
    <property type="entry name" value="ISOVALERYL-COA DEHYDROGENASE, MITOCHONDRIAL-RELATED"/>
    <property type="match status" value="1"/>
</dbReference>
<dbReference type="Proteomes" id="UP000001024">
    <property type="component" value="Chromosome"/>
</dbReference>